<sequence length="32" mass="3647">MVENINHSEKLARQVQGLQGSVSFQHLFHLAQ</sequence>
<evidence type="ECO:0000313" key="1">
    <source>
        <dbReference type="EMBL" id="BAI65121.1"/>
    </source>
</evidence>
<proteinExistence type="predicted"/>
<dbReference type="KEGG" id="rmu:RMDY18_12890"/>
<protein>
    <submittedName>
        <fullName evidence="1">Uncharacterized protein</fullName>
    </submittedName>
</protein>
<keyword evidence="2" id="KW-1185">Reference proteome</keyword>
<dbReference type="Proteomes" id="UP000001883">
    <property type="component" value="Chromosome"/>
</dbReference>
<dbReference type="EMBL" id="AP011540">
    <property type="protein sequence ID" value="BAI65121.1"/>
    <property type="molecule type" value="Genomic_DNA"/>
</dbReference>
<reference evidence="1 2" key="2">
    <citation type="journal article" date="2010" name="J Osaka Dent Univ">
        <title>Isolation and identification of Rothia mucilaginosa from persistent apical periodontitis lesions.</title>
        <authorList>
            <person name="Yamane K."/>
            <person name="Yoshida M."/>
            <person name="Fujihira T."/>
            <person name="Baba T."/>
            <person name="Tsuji N."/>
            <person name="Hayashi H."/>
            <person name="Sugimori C."/>
            <person name="Yamanaka T."/>
            <person name="Mashimo C."/>
            <person name="Nambu T."/>
            <person name="Kawai H."/>
            <person name="Fukushima H."/>
        </authorList>
    </citation>
    <scope>NUCLEOTIDE SEQUENCE [LARGE SCALE GENOMIC DNA]</scope>
    <source>
        <strain evidence="1 2">DY-18</strain>
    </source>
</reference>
<dbReference type="HOGENOM" id="CLU_3391150_0_0_11"/>
<reference evidence="1 2" key="3">
    <citation type="journal article" date="2010" name="Sequencing">
        <title>Complete Genome Sequence of Rothia mucilaginosa DY-18: A Clinical Isolate with Dense Meshwork-Like Structures from a Persistent Apical Periodontitis Lesion.</title>
        <authorList>
            <person name="Yamane K."/>
            <person name="Nambu T."/>
            <person name="Yamanaka T."/>
            <person name="Mashimo C."/>
            <person name="Sugimori C."/>
            <person name="Leung K.-P."/>
            <person name="Fukushima H."/>
        </authorList>
    </citation>
    <scope>NUCLEOTIDE SEQUENCE [LARGE SCALE GENOMIC DNA]</scope>
    <source>
        <strain evidence="1 2">DY-18</strain>
    </source>
</reference>
<accession>D2NTZ5</accession>
<organism evidence="1 2">
    <name type="scientific">Rothia mucilaginosa (strain DY-18)</name>
    <name type="common">Stomatococcus mucilaginosus</name>
    <dbReference type="NCBI Taxonomy" id="680646"/>
    <lineage>
        <taxon>Bacteria</taxon>
        <taxon>Bacillati</taxon>
        <taxon>Actinomycetota</taxon>
        <taxon>Actinomycetes</taxon>
        <taxon>Micrococcales</taxon>
        <taxon>Micrococcaceae</taxon>
        <taxon>Rothia</taxon>
    </lineage>
</organism>
<reference evidence="2" key="1">
    <citation type="submission" date="2009-07" db="EMBL/GenBank/DDBJ databases">
        <title>Complete genome sequence of Rothia mucilaginosa DJ.</title>
        <authorList>
            <person name="Yamane K."/>
            <person name="Nambu T."/>
            <person name="Mashimo C."/>
            <person name="Sugimori C."/>
            <person name="Yamanaka T."/>
            <person name="Leung K."/>
            <person name="Fukushima H."/>
        </authorList>
    </citation>
    <scope>NUCLEOTIDE SEQUENCE [LARGE SCALE GENOMIC DNA]</scope>
    <source>
        <strain evidence="2">DY-18</strain>
    </source>
</reference>
<evidence type="ECO:0000313" key="2">
    <source>
        <dbReference type="Proteomes" id="UP000001883"/>
    </source>
</evidence>
<name>D2NTZ5_ROTMD</name>
<gene>
    <name evidence="1" type="ordered locus">RMDY18_12890</name>
</gene>
<dbReference type="AlphaFoldDB" id="D2NTZ5"/>